<comment type="caution">
    <text evidence="2">The sequence shown here is derived from an EMBL/GenBank/DDBJ whole genome shotgun (WGS) entry which is preliminary data.</text>
</comment>
<reference evidence="2" key="1">
    <citation type="submission" date="2023-06" db="EMBL/GenBank/DDBJ databases">
        <title>Genome-scale phylogeny and comparative genomics of the fungal order Sordariales.</title>
        <authorList>
            <consortium name="Lawrence Berkeley National Laboratory"/>
            <person name="Hensen N."/>
            <person name="Bonometti L."/>
            <person name="Westerberg I."/>
            <person name="Brannstrom I.O."/>
            <person name="Guillou S."/>
            <person name="Cros-Aarteil S."/>
            <person name="Calhoun S."/>
            <person name="Haridas S."/>
            <person name="Kuo A."/>
            <person name="Mondo S."/>
            <person name="Pangilinan J."/>
            <person name="Riley R."/>
            <person name="LaButti K."/>
            <person name="Andreopoulos B."/>
            <person name="Lipzen A."/>
            <person name="Chen C."/>
            <person name="Yanf M."/>
            <person name="Daum C."/>
            <person name="Ng V."/>
            <person name="Clum A."/>
            <person name="Steindorff A."/>
            <person name="Ohm R."/>
            <person name="Martin F."/>
            <person name="Silar P."/>
            <person name="Natvig D."/>
            <person name="Lalanne C."/>
            <person name="Gautier V."/>
            <person name="Ament-velasquez S.L."/>
            <person name="Kruys A."/>
            <person name="Hutchinson M.I."/>
            <person name="Powell A.J."/>
            <person name="Barry K."/>
            <person name="Miller A.N."/>
            <person name="Grigoriev I.V."/>
            <person name="Debuchy R."/>
            <person name="Gladieux P."/>
            <person name="Thoren M.H."/>
            <person name="Johannesson H."/>
        </authorList>
    </citation>
    <scope>NUCLEOTIDE SEQUENCE</scope>
    <source>
        <strain evidence="2">SMH3187-1</strain>
    </source>
</reference>
<sequence length="130" mass="14534">MSLNAHNYVQNGREVETEDDTIRVSPSPYAGRRVNHPGPTTSSCRYRPLPPGGTSLKSLANMLRGVWLAGARRPAMALHFHAAKGREITVVDRMNLHLLWTSGQVREIPREAYLRAFFLIHPLPEKPPAS</sequence>
<evidence type="ECO:0000256" key="1">
    <source>
        <dbReference type="SAM" id="MobiDB-lite"/>
    </source>
</evidence>
<gene>
    <name evidence="2" type="ORF">B0T18DRAFT_17656</name>
</gene>
<proteinExistence type="predicted"/>
<evidence type="ECO:0000313" key="2">
    <source>
        <dbReference type="EMBL" id="KAK0753568.1"/>
    </source>
</evidence>
<name>A0AA40KBX4_9PEZI</name>
<accession>A0AA40KBX4</accession>
<dbReference type="InterPro" id="IPR046536">
    <property type="entry name" value="DUF6601"/>
</dbReference>
<feature type="compositionally biased region" description="Polar residues" evidence="1">
    <location>
        <begin position="1"/>
        <end position="10"/>
    </location>
</feature>
<dbReference type="Proteomes" id="UP001172155">
    <property type="component" value="Unassembled WGS sequence"/>
</dbReference>
<protein>
    <submittedName>
        <fullName evidence="2">Uncharacterized protein</fullName>
    </submittedName>
</protein>
<keyword evidence="3" id="KW-1185">Reference proteome</keyword>
<organism evidence="2 3">
    <name type="scientific">Schizothecium vesticola</name>
    <dbReference type="NCBI Taxonomy" id="314040"/>
    <lineage>
        <taxon>Eukaryota</taxon>
        <taxon>Fungi</taxon>
        <taxon>Dikarya</taxon>
        <taxon>Ascomycota</taxon>
        <taxon>Pezizomycotina</taxon>
        <taxon>Sordariomycetes</taxon>
        <taxon>Sordariomycetidae</taxon>
        <taxon>Sordariales</taxon>
        <taxon>Schizotheciaceae</taxon>
        <taxon>Schizothecium</taxon>
    </lineage>
</organism>
<feature type="region of interest" description="Disordered" evidence="1">
    <location>
        <begin position="1"/>
        <end position="42"/>
    </location>
</feature>
<dbReference type="AlphaFoldDB" id="A0AA40KBX4"/>
<dbReference type="Pfam" id="PF20246">
    <property type="entry name" value="DUF6601"/>
    <property type="match status" value="1"/>
</dbReference>
<evidence type="ECO:0000313" key="3">
    <source>
        <dbReference type="Proteomes" id="UP001172155"/>
    </source>
</evidence>
<dbReference type="EMBL" id="JAUKUD010000001">
    <property type="protein sequence ID" value="KAK0753568.1"/>
    <property type="molecule type" value="Genomic_DNA"/>
</dbReference>